<organism evidence="2 3">
    <name type="scientific">Nocardia uniformis</name>
    <dbReference type="NCBI Taxonomy" id="53432"/>
    <lineage>
        <taxon>Bacteria</taxon>
        <taxon>Bacillati</taxon>
        <taxon>Actinomycetota</taxon>
        <taxon>Actinomycetes</taxon>
        <taxon>Mycobacteriales</taxon>
        <taxon>Nocardiaceae</taxon>
        <taxon>Nocardia</taxon>
    </lineage>
</organism>
<sequence>MRQIAGYYPSRSGERLLVLGEPGAGKAVTLLSLLLELLADRDRRPTEERGPVPVRVDAATWNPLTRSLTGWLADRIASDHGLRVGVVRRLVESGAILPVLERIDGMDPPGREPVRLRCAIEQLDAAEWHDRALVIGCDADTYQRLRSDGGRLGSATVIELQPIGTQTVLERLNEMRNDPTYDSDTWKPVVWRLVESPDGPLARSLRTPVHFTLAVNFLRRGRPGDIARLVHASSEAEVASVLHSAVLAAAIESTPRVASGTDRYDEGQVHRWLHGLAEYLGARPRVGRIDTVFGRDDIWELIGKRTRILQGVLAALLGFIVLGYAYGIMGTHYACVRTPSGDGLFGLFGWTCTTPAFALDPLLVPMALLCGIVSSAPTWTRQHWSPVASMTARIGATALFAGLVVALAVDIAWWNYRPMESARTLAIGLAVSAIAAAAVAARGWSGSTSRLVQRATRFAATGFVVGLVVALAQASRIAGAGSPIWLHDRVILLAGHGLAGAAGVWPVVAILAALLAFLGPVLEVRFLEPAGEHRWLFQWGRTAWVVLLTALAGFALCYAVVAFTTDRTGLHLALFTAATSAVAVGGGTCAVRRIRYTCACLLLLGGDRFSPRPAVFLEWAHRAGLLRAAGGNYQFSDESFRRWLLANPTPPRNHDHDDSSELELAGA</sequence>
<feature type="transmembrane region" description="Helical" evidence="1">
    <location>
        <begin position="570"/>
        <end position="591"/>
    </location>
</feature>
<accession>A0A849C1M3</accession>
<feature type="transmembrane region" description="Helical" evidence="1">
    <location>
        <begin position="422"/>
        <end position="444"/>
    </location>
</feature>
<feature type="transmembrane region" description="Helical" evidence="1">
    <location>
        <begin position="394"/>
        <end position="416"/>
    </location>
</feature>
<keyword evidence="1" id="KW-0472">Membrane</keyword>
<reference evidence="2 3" key="1">
    <citation type="submission" date="2020-05" db="EMBL/GenBank/DDBJ databases">
        <title>MicrobeNet Type strains.</title>
        <authorList>
            <person name="Nicholson A.C."/>
        </authorList>
    </citation>
    <scope>NUCLEOTIDE SEQUENCE [LARGE SCALE GENOMIC DNA]</scope>
    <source>
        <strain evidence="2 3">JCM 3224</strain>
    </source>
</reference>
<dbReference type="Proteomes" id="UP000586827">
    <property type="component" value="Unassembled WGS sequence"/>
</dbReference>
<protein>
    <recommendedName>
        <fullName evidence="4">NACHT domain-containing protein</fullName>
    </recommendedName>
</protein>
<evidence type="ECO:0000313" key="3">
    <source>
        <dbReference type="Proteomes" id="UP000586827"/>
    </source>
</evidence>
<keyword evidence="3" id="KW-1185">Reference proteome</keyword>
<gene>
    <name evidence="2" type="ORF">HLB23_22085</name>
</gene>
<keyword evidence="1" id="KW-0812">Transmembrane</keyword>
<feature type="transmembrane region" description="Helical" evidence="1">
    <location>
        <begin position="347"/>
        <end position="373"/>
    </location>
</feature>
<evidence type="ECO:0008006" key="4">
    <source>
        <dbReference type="Google" id="ProtNLM"/>
    </source>
</evidence>
<evidence type="ECO:0000313" key="2">
    <source>
        <dbReference type="EMBL" id="NNH72514.1"/>
    </source>
</evidence>
<feature type="transmembrane region" description="Helical" evidence="1">
    <location>
        <begin position="543"/>
        <end position="564"/>
    </location>
</feature>
<feature type="transmembrane region" description="Helical" evidence="1">
    <location>
        <begin position="456"/>
        <end position="478"/>
    </location>
</feature>
<dbReference type="AlphaFoldDB" id="A0A849C1M3"/>
<proteinExistence type="predicted"/>
<comment type="caution">
    <text evidence="2">The sequence shown here is derived from an EMBL/GenBank/DDBJ whole genome shotgun (WGS) entry which is preliminary data.</text>
</comment>
<dbReference type="EMBL" id="JABELX010000008">
    <property type="protein sequence ID" value="NNH72514.1"/>
    <property type="molecule type" value="Genomic_DNA"/>
</dbReference>
<evidence type="ECO:0000256" key="1">
    <source>
        <dbReference type="SAM" id="Phobius"/>
    </source>
</evidence>
<feature type="transmembrane region" description="Helical" evidence="1">
    <location>
        <begin position="308"/>
        <end position="327"/>
    </location>
</feature>
<name>A0A849C1M3_9NOCA</name>
<keyword evidence="1" id="KW-1133">Transmembrane helix</keyword>
<feature type="transmembrane region" description="Helical" evidence="1">
    <location>
        <begin position="498"/>
        <end position="522"/>
    </location>
</feature>